<reference evidence="2" key="2">
    <citation type="journal article" date="2015" name="Fish Shellfish Immunol.">
        <title>Early steps in the European eel (Anguilla anguilla)-Vibrio vulnificus interaction in the gills: Role of the RtxA13 toxin.</title>
        <authorList>
            <person name="Callol A."/>
            <person name="Pajuelo D."/>
            <person name="Ebbesson L."/>
            <person name="Teles M."/>
            <person name="MacKenzie S."/>
            <person name="Amaro C."/>
        </authorList>
    </citation>
    <scope>NUCLEOTIDE SEQUENCE</scope>
</reference>
<sequence length="24" mass="2843">MKNRNKDMVSGLKGSESRDWNRMC</sequence>
<reference evidence="2" key="1">
    <citation type="submission" date="2014-11" db="EMBL/GenBank/DDBJ databases">
        <authorList>
            <person name="Amaro Gonzalez C."/>
        </authorList>
    </citation>
    <scope>NUCLEOTIDE SEQUENCE</scope>
</reference>
<proteinExistence type="predicted"/>
<protein>
    <submittedName>
        <fullName evidence="2">Uncharacterized protein</fullName>
    </submittedName>
</protein>
<feature type="region of interest" description="Disordered" evidence="1">
    <location>
        <begin position="1"/>
        <end position="24"/>
    </location>
</feature>
<accession>A0A0E9V1V7</accession>
<feature type="compositionally biased region" description="Basic and acidic residues" evidence="1">
    <location>
        <begin position="15"/>
        <end position="24"/>
    </location>
</feature>
<evidence type="ECO:0000256" key="1">
    <source>
        <dbReference type="SAM" id="MobiDB-lite"/>
    </source>
</evidence>
<dbReference type="EMBL" id="GBXM01036453">
    <property type="protein sequence ID" value="JAH72124.1"/>
    <property type="molecule type" value="Transcribed_RNA"/>
</dbReference>
<dbReference type="AlphaFoldDB" id="A0A0E9V1V7"/>
<organism evidence="2">
    <name type="scientific">Anguilla anguilla</name>
    <name type="common">European freshwater eel</name>
    <name type="synonym">Muraena anguilla</name>
    <dbReference type="NCBI Taxonomy" id="7936"/>
    <lineage>
        <taxon>Eukaryota</taxon>
        <taxon>Metazoa</taxon>
        <taxon>Chordata</taxon>
        <taxon>Craniata</taxon>
        <taxon>Vertebrata</taxon>
        <taxon>Euteleostomi</taxon>
        <taxon>Actinopterygii</taxon>
        <taxon>Neopterygii</taxon>
        <taxon>Teleostei</taxon>
        <taxon>Anguilliformes</taxon>
        <taxon>Anguillidae</taxon>
        <taxon>Anguilla</taxon>
    </lineage>
</organism>
<name>A0A0E9V1V7_ANGAN</name>
<evidence type="ECO:0000313" key="2">
    <source>
        <dbReference type="EMBL" id="JAH72124.1"/>
    </source>
</evidence>